<dbReference type="Gene3D" id="3.30.505.10">
    <property type="entry name" value="SH2 domain"/>
    <property type="match status" value="1"/>
</dbReference>
<dbReference type="Pfam" id="PF00169">
    <property type="entry name" value="PH"/>
    <property type="match status" value="1"/>
</dbReference>
<protein>
    <submittedName>
        <fullName evidence="6">Dual adapter for phosphotyrosine and 3-phosphotyrosine and 3-phosphoinositide-like isoform X1</fullName>
    </submittedName>
</protein>
<dbReference type="GeneID" id="106804815"/>
<evidence type="ECO:0000256" key="1">
    <source>
        <dbReference type="ARBA" id="ARBA00022999"/>
    </source>
</evidence>
<keyword evidence="5" id="KW-1185">Reference proteome</keyword>
<evidence type="ECO:0000313" key="5">
    <source>
        <dbReference type="Proteomes" id="UP000695022"/>
    </source>
</evidence>
<organism evidence="5 6">
    <name type="scientific">Priapulus caudatus</name>
    <name type="common">Priapulid worm</name>
    <dbReference type="NCBI Taxonomy" id="37621"/>
    <lineage>
        <taxon>Eukaryota</taxon>
        <taxon>Metazoa</taxon>
        <taxon>Ecdysozoa</taxon>
        <taxon>Scalidophora</taxon>
        <taxon>Priapulida</taxon>
        <taxon>Priapulimorpha</taxon>
        <taxon>Priapulimorphida</taxon>
        <taxon>Priapulidae</taxon>
        <taxon>Priapulus</taxon>
    </lineage>
</organism>
<dbReference type="Pfam" id="PF00017">
    <property type="entry name" value="SH2"/>
    <property type="match status" value="1"/>
</dbReference>
<dbReference type="Proteomes" id="UP000695022">
    <property type="component" value="Unplaced"/>
</dbReference>
<dbReference type="RefSeq" id="XP_014661651.1">
    <property type="nucleotide sequence ID" value="XM_014806165.1"/>
</dbReference>
<dbReference type="InterPro" id="IPR051707">
    <property type="entry name" value="PI-Interact_SigTrans_Reg"/>
</dbReference>
<dbReference type="PANTHER" id="PTHR14336:SF15">
    <property type="entry name" value="DUAL ADAPTER FOR PHOSPHOTYROSINE AND 3-PHOSPHOTYROSINE AND 3-PHOSPHOINOSITIDE"/>
    <property type="match status" value="1"/>
</dbReference>
<evidence type="ECO:0000256" key="2">
    <source>
        <dbReference type="PROSITE-ProRule" id="PRU00191"/>
    </source>
</evidence>
<dbReference type="PROSITE" id="PS50001">
    <property type="entry name" value="SH2"/>
    <property type="match status" value="1"/>
</dbReference>
<keyword evidence="1 2" id="KW-0727">SH2 domain</keyword>
<gene>
    <name evidence="6" type="primary">LOC106804815</name>
</gene>
<evidence type="ECO:0000313" key="6">
    <source>
        <dbReference type="RefSeq" id="XP_014661651.1"/>
    </source>
</evidence>
<name>A0ABM1DNY0_PRICU</name>
<dbReference type="InterPro" id="IPR011993">
    <property type="entry name" value="PH-like_dom_sf"/>
</dbReference>
<dbReference type="SMART" id="SM00252">
    <property type="entry name" value="SH2"/>
    <property type="match status" value="1"/>
</dbReference>
<dbReference type="PROSITE" id="PS50003">
    <property type="entry name" value="PH_DOMAIN"/>
    <property type="match status" value="1"/>
</dbReference>
<feature type="domain" description="PH" evidence="4">
    <location>
        <begin position="149"/>
        <end position="244"/>
    </location>
</feature>
<reference evidence="6" key="1">
    <citation type="submission" date="2025-08" db="UniProtKB">
        <authorList>
            <consortium name="RefSeq"/>
        </authorList>
    </citation>
    <scope>IDENTIFICATION</scope>
</reference>
<proteinExistence type="predicted"/>
<dbReference type="PRINTS" id="PR00401">
    <property type="entry name" value="SH2DOMAIN"/>
</dbReference>
<dbReference type="Gene3D" id="2.30.29.30">
    <property type="entry name" value="Pleckstrin-homology domain (PH domain)/Phosphotyrosine-binding domain (PTB)"/>
    <property type="match status" value="1"/>
</dbReference>
<evidence type="ECO:0000259" key="3">
    <source>
        <dbReference type="PROSITE" id="PS50001"/>
    </source>
</evidence>
<accession>A0ABM1DNY0</accession>
<dbReference type="InterPro" id="IPR000980">
    <property type="entry name" value="SH2"/>
</dbReference>
<evidence type="ECO:0000259" key="4">
    <source>
        <dbReference type="PROSITE" id="PS50003"/>
    </source>
</evidence>
<dbReference type="SUPFAM" id="SSF55550">
    <property type="entry name" value="SH2 domain"/>
    <property type="match status" value="1"/>
</dbReference>
<feature type="domain" description="SH2" evidence="3">
    <location>
        <begin position="25"/>
        <end position="118"/>
    </location>
</feature>
<sequence>MEEACSGQPSSLCSGSNKDISTLGWFHGDVPRNVAESLLLRNGVDGSYLIRNSSSPGEYALSVRCKDAVKHFKIQWDGREYRFGMGVFDNIQDFVQHFTSQPLIGGESGVLTVLKFPYLKNAKEPAEVFELIKMHRELPISELKPSSSIDYKDGYLTKLGGSVKSWKTRWFVLTRNELSYFKDKNDKEAIRTMLLEEARGCETDNTKDKEHCFKLVFPWRTFFMYASTGAEAQGWIQALRWQLRHPHVMTL</sequence>
<dbReference type="PANTHER" id="PTHR14336">
    <property type="entry name" value="TANDEM PH DOMAIN CONTAINING PROTEIN"/>
    <property type="match status" value="1"/>
</dbReference>
<dbReference type="SMART" id="SM00233">
    <property type="entry name" value="PH"/>
    <property type="match status" value="1"/>
</dbReference>
<dbReference type="InterPro" id="IPR001849">
    <property type="entry name" value="PH_domain"/>
</dbReference>
<dbReference type="InterPro" id="IPR036860">
    <property type="entry name" value="SH2_dom_sf"/>
</dbReference>
<dbReference type="SUPFAM" id="SSF50729">
    <property type="entry name" value="PH domain-like"/>
    <property type="match status" value="1"/>
</dbReference>